<feature type="compositionally biased region" description="Basic residues" evidence="1">
    <location>
        <begin position="39"/>
        <end position="53"/>
    </location>
</feature>
<dbReference type="AlphaFoldDB" id="F9WRF7"/>
<reference evidence="2 3" key="1">
    <citation type="journal article" date="2012" name="Proc. Natl. Acad. Sci. U.S.A.">
        <title>Antigenic diversity is generated by distinct evolutionary mechanisms in African trypanosome species.</title>
        <authorList>
            <person name="Jackson A.P."/>
            <person name="Berry A."/>
            <person name="Aslett M."/>
            <person name="Allison H.C."/>
            <person name="Burton P."/>
            <person name="Vavrova-Anderson J."/>
            <person name="Brown R."/>
            <person name="Browne H."/>
            <person name="Corton N."/>
            <person name="Hauser H."/>
            <person name="Gamble J."/>
            <person name="Gilderthorp R."/>
            <person name="Marcello L."/>
            <person name="McQuillan J."/>
            <person name="Otto T.D."/>
            <person name="Quail M.A."/>
            <person name="Sanders M.J."/>
            <person name="van Tonder A."/>
            <person name="Ginger M.L."/>
            <person name="Field M.C."/>
            <person name="Barry J.D."/>
            <person name="Hertz-Fowler C."/>
            <person name="Berriman M."/>
        </authorList>
    </citation>
    <scope>NUCLEOTIDE SEQUENCE</scope>
    <source>
        <strain evidence="2 3">Y486</strain>
    </source>
</reference>
<proteinExistence type="predicted"/>
<gene>
    <name evidence="2" type="ORF">TvY486_0029090</name>
</gene>
<sequence length="468" mass="50542">MPSKPVFLFQDARDAAAWARTVGEMGRAEGPHRIGTRAYNRRRPLRAKSARPRMKAESPGGAPKGPRREEGPHHQARRQVRRNNRRLHRATRDAFAAGEWGATVRRAMRRWLASLVGSQKARSFGKQAAALGNAAPVPKPPKAYANDAGIIKATDRDPRLPSWASRAGRVAKRMRTGSMWAQRMSIIRRLDEFATAHGPEMSRGNAPLFIVSLKPARSSAVQRTRAPLSPMAAGEAPAQMLPSGLRGAAAENPTRRTPPMMRREPHLVCNAMGSERGRVAVRLAWVTAGRCDEIALLRKKEFIGHPSDRNALVVDWGALPKTLEAGTRRAARCVAIAGADAAAMGKLIAKTVAWERLAALGARALEKALRPCAATAHSTKPDAPVHAAAAAVERDLGPRAPTQLGKHAGPPGLPCGTARCPGHWAAVLNSSAKLTALMRRARRAWSNCLVRPQGPRAKAGCQCRFLMA</sequence>
<organism evidence="2 3">
    <name type="scientific">Trypanosoma vivax (strain Y486)</name>
    <dbReference type="NCBI Taxonomy" id="1055687"/>
    <lineage>
        <taxon>Eukaryota</taxon>
        <taxon>Discoba</taxon>
        <taxon>Euglenozoa</taxon>
        <taxon>Kinetoplastea</taxon>
        <taxon>Metakinetoplastina</taxon>
        <taxon>Trypanosomatida</taxon>
        <taxon>Trypanosomatidae</taxon>
        <taxon>Trypanosoma</taxon>
        <taxon>Duttonella</taxon>
    </lineage>
</organism>
<feature type="non-terminal residue" evidence="2">
    <location>
        <position position="468"/>
    </location>
</feature>
<protein>
    <submittedName>
        <fullName evidence="2">Uncharacterized protein</fullName>
    </submittedName>
</protein>
<evidence type="ECO:0000313" key="3">
    <source>
        <dbReference type="Proteomes" id="UP000009027"/>
    </source>
</evidence>
<feature type="compositionally biased region" description="Basic residues" evidence="1">
    <location>
        <begin position="74"/>
        <end position="89"/>
    </location>
</feature>
<dbReference type="VEuPathDB" id="TriTrypDB:TvY486_0029090"/>
<dbReference type="EMBL" id="CAEX01004925">
    <property type="protein sequence ID" value="CCD20141.1"/>
    <property type="molecule type" value="Genomic_DNA"/>
</dbReference>
<feature type="region of interest" description="Disordered" evidence="1">
    <location>
        <begin position="27"/>
        <end position="90"/>
    </location>
</feature>
<keyword evidence="3" id="KW-1185">Reference proteome</keyword>
<evidence type="ECO:0000313" key="2">
    <source>
        <dbReference type="EMBL" id="CCD20141.1"/>
    </source>
</evidence>
<evidence type="ECO:0000256" key="1">
    <source>
        <dbReference type="SAM" id="MobiDB-lite"/>
    </source>
</evidence>
<accession>F9WRF7</accession>
<name>F9WRF7_TRYVY</name>
<dbReference type="Proteomes" id="UP000009027">
    <property type="component" value="Unassembled WGS sequence"/>
</dbReference>